<dbReference type="Proteomes" id="UP000198885">
    <property type="component" value="Unassembled WGS sequence"/>
</dbReference>
<gene>
    <name evidence="2" type="ORF">SAMN04490244_107130</name>
</gene>
<dbReference type="EMBL" id="FOGU01000007">
    <property type="protein sequence ID" value="SES21215.1"/>
    <property type="molecule type" value="Genomic_DNA"/>
</dbReference>
<evidence type="ECO:0000313" key="3">
    <source>
        <dbReference type="Proteomes" id="UP000198885"/>
    </source>
</evidence>
<name>A0A1H9VHN8_9RHOB</name>
<feature type="transmembrane region" description="Helical" evidence="1">
    <location>
        <begin position="70"/>
        <end position="95"/>
    </location>
</feature>
<evidence type="ECO:0000256" key="1">
    <source>
        <dbReference type="SAM" id="Phobius"/>
    </source>
</evidence>
<organism evidence="2 3">
    <name type="scientific">Tranquillimonas rosea</name>
    <dbReference type="NCBI Taxonomy" id="641238"/>
    <lineage>
        <taxon>Bacteria</taxon>
        <taxon>Pseudomonadati</taxon>
        <taxon>Pseudomonadota</taxon>
        <taxon>Alphaproteobacteria</taxon>
        <taxon>Rhodobacterales</taxon>
        <taxon>Roseobacteraceae</taxon>
        <taxon>Tranquillimonas</taxon>
    </lineage>
</organism>
<feature type="transmembrane region" description="Helical" evidence="1">
    <location>
        <begin position="107"/>
        <end position="130"/>
    </location>
</feature>
<keyword evidence="1" id="KW-0472">Membrane</keyword>
<reference evidence="2 3" key="1">
    <citation type="submission" date="2016-10" db="EMBL/GenBank/DDBJ databases">
        <authorList>
            <person name="de Groot N.N."/>
        </authorList>
    </citation>
    <scope>NUCLEOTIDE SEQUENCE [LARGE SCALE GENOMIC DNA]</scope>
    <source>
        <strain evidence="2 3">DSM 23042</strain>
    </source>
</reference>
<dbReference type="OrthoDB" id="7771437at2"/>
<proteinExistence type="predicted"/>
<accession>A0A1H9VHN8</accession>
<feature type="transmembrane region" description="Helical" evidence="1">
    <location>
        <begin position="31"/>
        <end position="50"/>
    </location>
</feature>
<dbReference type="STRING" id="641238.SAMN04490244_107130"/>
<keyword evidence="1" id="KW-0812">Transmembrane</keyword>
<feature type="transmembrane region" description="Helical" evidence="1">
    <location>
        <begin position="136"/>
        <end position="157"/>
    </location>
</feature>
<keyword evidence="3" id="KW-1185">Reference proteome</keyword>
<sequence>MALTTDIVATYRNPAAALRRRAVGPPREDRALVTLMLACGLYYIAQWPRIAREAHADESLTLQALLGGALLGWIFVAPLLFYLIAALSHLVARLFGGKARWYDARMALFWALLATTPLALLQGLTAGFVGPGPAETLVAVVSFGTFLVFWFLGLRLAESGEFADAA</sequence>
<dbReference type="RefSeq" id="WP_092694359.1">
    <property type="nucleotide sequence ID" value="NZ_FOGU01000007.1"/>
</dbReference>
<keyword evidence="1" id="KW-1133">Transmembrane helix</keyword>
<protein>
    <submittedName>
        <fullName evidence="2">Yip1 domain-containing protein</fullName>
    </submittedName>
</protein>
<dbReference type="AlphaFoldDB" id="A0A1H9VHN8"/>
<evidence type="ECO:0000313" key="2">
    <source>
        <dbReference type="EMBL" id="SES21215.1"/>
    </source>
</evidence>